<keyword evidence="1" id="KW-0812">Transmembrane</keyword>
<dbReference type="Pfam" id="PF11085">
    <property type="entry name" value="YqhR"/>
    <property type="match status" value="1"/>
</dbReference>
<keyword evidence="1" id="KW-0472">Membrane</keyword>
<accession>A0A841SY61</accession>
<feature type="transmembrane region" description="Helical" evidence="1">
    <location>
        <begin position="71"/>
        <end position="96"/>
    </location>
</feature>
<gene>
    <name evidence="2" type="ORF">H7B67_15610</name>
</gene>
<evidence type="ECO:0000313" key="3">
    <source>
        <dbReference type="Proteomes" id="UP000535838"/>
    </source>
</evidence>
<organism evidence="2 3">
    <name type="scientific">Cohnella thailandensis</name>
    <dbReference type="NCBI Taxonomy" id="557557"/>
    <lineage>
        <taxon>Bacteria</taxon>
        <taxon>Bacillati</taxon>
        <taxon>Bacillota</taxon>
        <taxon>Bacilli</taxon>
        <taxon>Bacillales</taxon>
        <taxon>Paenibacillaceae</taxon>
        <taxon>Cohnella</taxon>
    </lineage>
</organism>
<protein>
    <recommendedName>
        <fullName evidence="4">DUF2938 domain-containing protein</fullName>
    </recommendedName>
</protein>
<evidence type="ECO:0000256" key="1">
    <source>
        <dbReference type="SAM" id="Phobius"/>
    </source>
</evidence>
<evidence type="ECO:0000313" key="2">
    <source>
        <dbReference type="EMBL" id="MBB6635546.1"/>
    </source>
</evidence>
<dbReference type="RefSeq" id="WP_185120765.1">
    <property type="nucleotide sequence ID" value="NZ_JACJVQ010000013.1"/>
</dbReference>
<reference evidence="2 3" key="1">
    <citation type="submission" date="2020-08" db="EMBL/GenBank/DDBJ databases">
        <title>Cohnella phylogeny.</title>
        <authorList>
            <person name="Dunlap C."/>
        </authorList>
    </citation>
    <scope>NUCLEOTIDE SEQUENCE [LARGE SCALE GENOMIC DNA]</scope>
    <source>
        <strain evidence="2 3">DSM 25241</strain>
    </source>
</reference>
<dbReference type="Proteomes" id="UP000535838">
    <property type="component" value="Unassembled WGS sequence"/>
</dbReference>
<keyword evidence="1" id="KW-1133">Transmembrane helix</keyword>
<feature type="transmembrane region" description="Helical" evidence="1">
    <location>
        <begin position="133"/>
        <end position="157"/>
    </location>
</feature>
<dbReference type="InterPro" id="IPR024563">
    <property type="entry name" value="YqhR"/>
</dbReference>
<comment type="caution">
    <text evidence="2">The sequence shown here is derived from an EMBL/GenBank/DDBJ whole genome shotgun (WGS) entry which is preliminary data.</text>
</comment>
<name>A0A841SY61_9BACL</name>
<evidence type="ECO:0008006" key="4">
    <source>
        <dbReference type="Google" id="ProtNLM"/>
    </source>
</evidence>
<sequence>MADKNEERDKPSAERDRPSIGRAVLYALQIGFFAGVIWGLMRWLAVSLNLTRVPQAFLADPWVRREALNSIVWHVTGLALFIGMSLVAALVYLLVLGNLRGPWPGILFGGAWWALLFLWIGPLTGMTEPVRTIGWNSIACELGIYLCWGLFIGYSIAFEFHDEASREPAGKANGGRKAQPAS</sequence>
<feature type="transmembrane region" description="Helical" evidence="1">
    <location>
        <begin position="20"/>
        <end position="41"/>
    </location>
</feature>
<dbReference type="AlphaFoldDB" id="A0A841SY61"/>
<keyword evidence="3" id="KW-1185">Reference proteome</keyword>
<dbReference type="EMBL" id="JACJVQ010000013">
    <property type="protein sequence ID" value="MBB6635546.1"/>
    <property type="molecule type" value="Genomic_DNA"/>
</dbReference>
<feature type="transmembrane region" description="Helical" evidence="1">
    <location>
        <begin position="103"/>
        <end position="121"/>
    </location>
</feature>
<proteinExistence type="predicted"/>